<dbReference type="EMBL" id="WIUZ02000002">
    <property type="protein sequence ID" value="KAF9790530.1"/>
    <property type="molecule type" value="Genomic_DNA"/>
</dbReference>
<comment type="caution">
    <text evidence="5">The sequence shown here is derived from an EMBL/GenBank/DDBJ whole genome shotgun (WGS) entry which is preliminary data.</text>
</comment>
<feature type="domain" description="Protein kinase" evidence="4">
    <location>
        <begin position="100"/>
        <end position="361"/>
    </location>
</feature>
<evidence type="ECO:0000313" key="5">
    <source>
        <dbReference type="EMBL" id="KAF9790530.1"/>
    </source>
</evidence>
<dbReference type="PANTHER" id="PTHR44329:SF298">
    <property type="entry name" value="MIXED LINEAGE KINASE DOMAIN-LIKE PROTEIN"/>
    <property type="match status" value="1"/>
</dbReference>
<organism evidence="5 6">
    <name type="scientific">Thelephora terrestris</name>
    <dbReference type="NCBI Taxonomy" id="56493"/>
    <lineage>
        <taxon>Eukaryota</taxon>
        <taxon>Fungi</taxon>
        <taxon>Dikarya</taxon>
        <taxon>Basidiomycota</taxon>
        <taxon>Agaricomycotina</taxon>
        <taxon>Agaricomycetes</taxon>
        <taxon>Thelephorales</taxon>
        <taxon>Thelephoraceae</taxon>
        <taxon>Thelephora</taxon>
    </lineage>
</organism>
<dbReference type="GO" id="GO:0004674">
    <property type="term" value="F:protein serine/threonine kinase activity"/>
    <property type="evidence" value="ECO:0007669"/>
    <property type="project" value="TreeGrafter"/>
</dbReference>
<dbReference type="PANTHER" id="PTHR44329">
    <property type="entry name" value="SERINE/THREONINE-PROTEIN KINASE TNNI3K-RELATED"/>
    <property type="match status" value="1"/>
</dbReference>
<keyword evidence="5" id="KW-0418">Kinase</keyword>
<dbReference type="AlphaFoldDB" id="A0A9P6HQ59"/>
<proteinExistence type="predicted"/>
<reference evidence="5" key="2">
    <citation type="submission" date="2020-11" db="EMBL/GenBank/DDBJ databases">
        <authorList>
            <consortium name="DOE Joint Genome Institute"/>
            <person name="Kuo A."/>
            <person name="Miyauchi S."/>
            <person name="Kiss E."/>
            <person name="Drula E."/>
            <person name="Kohler A."/>
            <person name="Sanchez-Garcia M."/>
            <person name="Andreopoulos B."/>
            <person name="Barry K.W."/>
            <person name="Bonito G."/>
            <person name="Buee M."/>
            <person name="Carver A."/>
            <person name="Chen C."/>
            <person name="Cichocki N."/>
            <person name="Clum A."/>
            <person name="Culley D."/>
            <person name="Crous P.W."/>
            <person name="Fauchery L."/>
            <person name="Girlanda M."/>
            <person name="Hayes R."/>
            <person name="Keri Z."/>
            <person name="Labutti K."/>
            <person name="Lipzen A."/>
            <person name="Lombard V."/>
            <person name="Magnuson J."/>
            <person name="Maillard F."/>
            <person name="Morin E."/>
            <person name="Murat C."/>
            <person name="Nolan M."/>
            <person name="Ohm R."/>
            <person name="Pangilinan J."/>
            <person name="Pereira M."/>
            <person name="Perotto S."/>
            <person name="Peter M."/>
            <person name="Riley R."/>
            <person name="Sitrit Y."/>
            <person name="Stielow B."/>
            <person name="Szollosi G."/>
            <person name="Zifcakova L."/>
            <person name="Stursova M."/>
            <person name="Spatafora J.W."/>
            <person name="Tedersoo L."/>
            <person name="Vaario L.-M."/>
            <person name="Yamada A."/>
            <person name="Yan M."/>
            <person name="Wang P."/>
            <person name="Xu J."/>
            <person name="Bruns T."/>
            <person name="Baldrian P."/>
            <person name="Vilgalys R."/>
            <person name="Henrissat B."/>
            <person name="Grigoriev I.V."/>
            <person name="Hibbett D."/>
            <person name="Nagy L.G."/>
            <person name="Martin F.M."/>
        </authorList>
    </citation>
    <scope>NUCLEOTIDE SEQUENCE</scope>
    <source>
        <strain evidence="5">UH-Tt-Lm1</strain>
    </source>
</reference>
<feature type="compositionally biased region" description="Polar residues" evidence="3">
    <location>
        <begin position="405"/>
        <end position="415"/>
    </location>
</feature>
<reference evidence="5" key="1">
    <citation type="journal article" date="2020" name="Nat. Commun.">
        <title>Large-scale genome sequencing of mycorrhizal fungi provides insights into the early evolution of symbiotic traits.</title>
        <authorList>
            <person name="Miyauchi S."/>
            <person name="Kiss E."/>
            <person name="Kuo A."/>
            <person name="Drula E."/>
            <person name="Kohler A."/>
            <person name="Sanchez-Garcia M."/>
            <person name="Morin E."/>
            <person name="Andreopoulos B."/>
            <person name="Barry K.W."/>
            <person name="Bonito G."/>
            <person name="Buee M."/>
            <person name="Carver A."/>
            <person name="Chen C."/>
            <person name="Cichocki N."/>
            <person name="Clum A."/>
            <person name="Culley D."/>
            <person name="Crous P.W."/>
            <person name="Fauchery L."/>
            <person name="Girlanda M."/>
            <person name="Hayes R.D."/>
            <person name="Keri Z."/>
            <person name="LaButti K."/>
            <person name="Lipzen A."/>
            <person name="Lombard V."/>
            <person name="Magnuson J."/>
            <person name="Maillard F."/>
            <person name="Murat C."/>
            <person name="Nolan M."/>
            <person name="Ohm R.A."/>
            <person name="Pangilinan J."/>
            <person name="Pereira M.F."/>
            <person name="Perotto S."/>
            <person name="Peter M."/>
            <person name="Pfister S."/>
            <person name="Riley R."/>
            <person name="Sitrit Y."/>
            <person name="Stielow J.B."/>
            <person name="Szollosi G."/>
            <person name="Zifcakova L."/>
            <person name="Stursova M."/>
            <person name="Spatafora J.W."/>
            <person name="Tedersoo L."/>
            <person name="Vaario L.M."/>
            <person name="Yamada A."/>
            <person name="Yan M."/>
            <person name="Wang P."/>
            <person name="Xu J."/>
            <person name="Bruns T."/>
            <person name="Baldrian P."/>
            <person name="Vilgalys R."/>
            <person name="Dunand C."/>
            <person name="Henrissat B."/>
            <person name="Grigoriev I.V."/>
            <person name="Hibbett D."/>
            <person name="Nagy L.G."/>
            <person name="Martin F.M."/>
        </authorList>
    </citation>
    <scope>NUCLEOTIDE SEQUENCE</scope>
    <source>
        <strain evidence="5">UH-Tt-Lm1</strain>
    </source>
</reference>
<dbReference type="InterPro" id="IPR011009">
    <property type="entry name" value="Kinase-like_dom_sf"/>
</dbReference>
<keyword evidence="1" id="KW-0547">Nucleotide-binding</keyword>
<sequence length="949" mass="105484">MSTLIYPSDPSACGRLVRRAFALHEFSSLVDEISSNKDEGDRVSALRQDDAQAFVDVMDEALDGPSLSSQTWEKCLKLLYRTCGRHELLPNSLMIPVCCDLTGDALYRGGCADIRKGNYRGQDVAVKVIRTYSDSDLQKIVGRFCKEAVTWKFLRHPNVLPLLGVTVSGSRFAMISSWMENGNINDYVESHPEVDRLSLLVDVTGGLIYIHERGMVHGDLKGSNILIDQTGNPRIADFGLLTVISDPANPSGSASYTQGGTARWMSPELIDPQRFGLKDSCPTRSSDCYALGMVIYETISGHVPFHEHTDMTVFVNVLKGGRPPRENRFTDNLWKMLKRCWSSHPKKRPSVEEVLRCLEKVPNASDATKRWRLSSIFSKPRPRPSSATASHPAPRRRSVPPELGSTRNLSLQRSTNPPLGLTFGHNNHREVWHTVSGLGRRNTRRDSPFVTEDPVTVSNIGRLHAITFPMVNLLSKTLRAPESEIERTINEMDNRLENHALPDRERQRLFNELCKTCSRHAMIPKSMHIPDCSQGSVEVAYGGSASVWQSNYNGRRVAVKVFRVFATSDMDDILSRFCREGVAWKHLRHPNILPLLGVTISERRFALVSEWMDNGNINQFIERDQQANRPMLLVDVAGGLKYLHDLRIVHGDLKGVHISLKPTLYTAHLFAKANILINRDRRACIADFGLVTITGVATRADGWNSQASLVSLMSFTPGGTYRWMSPELLDPEGFGVPQSEGSNRPTRQSDCYAFGMVIYEVLCGHHPYVEIVLDILVSDAITSGVRPKKPEGAARLGFTEGLWKIVERCWLEDRGARPSVEDILPYLNDATLHWYTGTATPSNSGSSPLARTGGSDHESRGSNNLDDFSLQRSTSTSPGPPSTCWLNGCDAPVLADSVTDSPIEYCSQGHREDAVTSGQVRPCIMCQKMPRGQNDHFCSSACREEALSA</sequence>
<dbReference type="InterPro" id="IPR001245">
    <property type="entry name" value="Ser-Thr/Tyr_kinase_cat_dom"/>
</dbReference>
<dbReference type="Gene3D" id="1.10.510.10">
    <property type="entry name" value="Transferase(Phosphotransferase) domain 1"/>
    <property type="match status" value="2"/>
</dbReference>
<keyword evidence="5" id="KW-0808">Transferase</keyword>
<dbReference type="Proteomes" id="UP000736335">
    <property type="component" value="Unassembled WGS sequence"/>
</dbReference>
<dbReference type="InterPro" id="IPR051681">
    <property type="entry name" value="Ser/Thr_Kinases-Pseudokinases"/>
</dbReference>
<feature type="compositionally biased region" description="Polar residues" evidence="3">
    <location>
        <begin position="861"/>
        <end position="872"/>
    </location>
</feature>
<feature type="region of interest" description="Disordered" evidence="3">
    <location>
        <begin position="838"/>
        <end position="881"/>
    </location>
</feature>
<evidence type="ECO:0000259" key="4">
    <source>
        <dbReference type="PROSITE" id="PS50011"/>
    </source>
</evidence>
<feature type="domain" description="Protein kinase" evidence="4">
    <location>
        <begin position="533"/>
        <end position="836"/>
    </location>
</feature>
<evidence type="ECO:0000256" key="3">
    <source>
        <dbReference type="SAM" id="MobiDB-lite"/>
    </source>
</evidence>
<dbReference type="SUPFAM" id="SSF56112">
    <property type="entry name" value="Protein kinase-like (PK-like)"/>
    <property type="match status" value="2"/>
</dbReference>
<feature type="region of interest" description="Disordered" evidence="3">
    <location>
        <begin position="372"/>
        <end position="415"/>
    </location>
</feature>
<keyword evidence="6" id="KW-1185">Reference proteome</keyword>
<evidence type="ECO:0000256" key="2">
    <source>
        <dbReference type="ARBA" id="ARBA00022840"/>
    </source>
</evidence>
<name>A0A9P6HQ59_9AGAM</name>
<dbReference type="OrthoDB" id="10252171at2759"/>
<protein>
    <submittedName>
        <fullName evidence="5">Kinase-like domain-containing protein</fullName>
    </submittedName>
</protein>
<dbReference type="PROSITE" id="PS50011">
    <property type="entry name" value="PROTEIN_KINASE_DOM"/>
    <property type="match status" value="2"/>
</dbReference>
<evidence type="ECO:0000313" key="6">
    <source>
        <dbReference type="Proteomes" id="UP000736335"/>
    </source>
</evidence>
<dbReference type="InterPro" id="IPR000719">
    <property type="entry name" value="Prot_kinase_dom"/>
</dbReference>
<gene>
    <name evidence="5" type="ORF">BJ322DRAFT_396713</name>
</gene>
<keyword evidence="2" id="KW-0067">ATP-binding</keyword>
<accession>A0A9P6HQ59</accession>
<dbReference type="InterPro" id="IPR008271">
    <property type="entry name" value="Ser/Thr_kinase_AS"/>
</dbReference>
<evidence type="ECO:0000256" key="1">
    <source>
        <dbReference type="ARBA" id="ARBA00022741"/>
    </source>
</evidence>
<dbReference type="Pfam" id="PF07714">
    <property type="entry name" value="PK_Tyr_Ser-Thr"/>
    <property type="match status" value="2"/>
</dbReference>
<dbReference type="PROSITE" id="PS00108">
    <property type="entry name" value="PROTEIN_KINASE_ST"/>
    <property type="match status" value="1"/>
</dbReference>
<dbReference type="GO" id="GO:0005524">
    <property type="term" value="F:ATP binding"/>
    <property type="evidence" value="ECO:0007669"/>
    <property type="project" value="UniProtKB-KW"/>
</dbReference>
<feature type="compositionally biased region" description="Polar residues" evidence="3">
    <location>
        <begin position="838"/>
        <end position="849"/>
    </location>
</feature>
<dbReference type="SMART" id="SM00220">
    <property type="entry name" value="S_TKc"/>
    <property type="match status" value="2"/>
</dbReference>